<evidence type="ECO:0000313" key="2">
    <source>
        <dbReference type="EMBL" id="ABG99818.1"/>
    </source>
</evidence>
<accession>Q0RY18</accession>
<dbReference type="KEGG" id="rha:RHA1_ro08774"/>
<sequence length="193" mass="20559">MSVHGHTASPRGPVILWSGPRGASAQSLSEGGCGPHQGRSGVHWNYTYGYVPTEGDQSVDVYATGSWDDVRRGRIGGVCSPTTSGTSCSRAPAPHVRRSARTAVSVAGNHCAKNFLGNWCTWATTGTKDRSGNGETGSGFILASAGNWPPTTRCRVLGSRRAARPWWPGFVDIAQCRWRPLRLRCTMAGGSDE</sequence>
<protein>
    <submittedName>
        <fullName evidence="2">Uncharacterized protein</fullName>
    </submittedName>
</protein>
<feature type="region of interest" description="Disordered" evidence="1">
    <location>
        <begin position="1"/>
        <end position="34"/>
    </location>
</feature>
<reference evidence="3" key="1">
    <citation type="journal article" date="2006" name="Proc. Natl. Acad. Sci. U.S.A.">
        <title>The complete genome of Rhodococcus sp. RHA1 provides insights into a catabolic powerhouse.</title>
        <authorList>
            <person name="McLeod M.P."/>
            <person name="Warren R.L."/>
            <person name="Hsiao W.W.L."/>
            <person name="Araki N."/>
            <person name="Myhre M."/>
            <person name="Fernandes C."/>
            <person name="Miyazawa D."/>
            <person name="Wong W."/>
            <person name="Lillquist A.L."/>
            <person name="Wang D."/>
            <person name="Dosanjh M."/>
            <person name="Hara H."/>
            <person name="Petrescu A."/>
            <person name="Morin R.D."/>
            <person name="Yang G."/>
            <person name="Stott J.M."/>
            <person name="Schein J.E."/>
            <person name="Shin H."/>
            <person name="Smailus D."/>
            <person name="Siddiqui A.S."/>
            <person name="Marra M.A."/>
            <person name="Jones S.J.M."/>
            <person name="Holt R."/>
            <person name="Brinkman F.S.L."/>
            <person name="Miyauchi K."/>
            <person name="Fukuda M."/>
            <person name="Davies J.E."/>
            <person name="Mohn W.W."/>
            <person name="Eltis L.D."/>
        </authorList>
    </citation>
    <scope>NUCLEOTIDE SEQUENCE [LARGE SCALE GENOMIC DNA]</scope>
    <source>
        <strain evidence="3">RHA1</strain>
    </source>
</reference>
<dbReference type="AlphaFoldDB" id="Q0RY18"/>
<evidence type="ECO:0000313" key="3">
    <source>
        <dbReference type="Proteomes" id="UP000008710"/>
    </source>
</evidence>
<name>Q0RY18_RHOJR</name>
<geneLocation type="plasmid" evidence="2 3">
    <name>pRHL1</name>
</geneLocation>
<gene>
    <name evidence="2" type="ordered locus">RHA1_ro08774</name>
</gene>
<dbReference type="HOGENOM" id="CLU_1407790_0_0_11"/>
<keyword evidence="2" id="KW-0614">Plasmid</keyword>
<evidence type="ECO:0000256" key="1">
    <source>
        <dbReference type="SAM" id="MobiDB-lite"/>
    </source>
</evidence>
<proteinExistence type="predicted"/>
<dbReference type="EMBL" id="CP000432">
    <property type="protein sequence ID" value="ABG99818.1"/>
    <property type="molecule type" value="Genomic_DNA"/>
</dbReference>
<organism evidence="2 3">
    <name type="scientific">Rhodococcus jostii (strain RHA1)</name>
    <dbReference type="NCBI Taxonomy" id="101510"/>
    <lineage>
        <taxon>Bacteria</taxon>
        <taxon>Bacillati</taxon>
        <taxon>Actinomycetota</taxon>
        <taxon>Actinomycetes</taxon>
        <taxon>Mycobacteriales</taxon>
        <taxon>Nocardiaceae</taxon>
        <taxon>Rhodococcus</taxon>
    </lineage>
</organism>
<dbReference type="Proteomes" id="UP000008710">
    <property type="component" value="Plasmid pRHL1"/>
</dbReference>